<feature type="chain" id="PRO_5009311158" evidence="1">
    <location>
        <begin position="19"/>
        <end position="68"/>
    </location>
</feature>
<dbReference type="Gene3D" id="2.20.100.10">
    <property type="entry name" value="Thrombospondin type-1 (TSP1) repeat"/>
    <property type="match status" value="1"/>
</dbReference>
<feature type="signal peptide" evidence="1">
    <location>
        <begin position="1"/>
        <end position="18"/>
    </location>
</feature>
<evidence type="ECO:0000313" key="3">
    <source>
        <dbReference type="WBParaSite" id="Hba_15898"/>
    </source>
</evidence>
<keyword evidence="1" id="KW-0732">Signal</keyword>
<dbReference type="SUPFAM" id="SSF82895">
    <property type="entry name" value="TSP-1 type 1 repeat"/>
    <property type="match status" value="1"/>
</dbReference>
<name>A0A1I7XED7_HETBA</name>
<dbReference type="WBParaSite" id="Hba_15898">
    <property type="protein sequence ID" value="Hba_15898"/>
    <property type="gene ID" value="Hba_15898"/>
</dbReference>
<evidence type="ECO:0000256" key="1">
    <source>
        <dbReference type="SAM" id="SignalP"/>
    </source>
</evidence>
<reference evidence="3" key="1">
    <citation type="submission" date="2016-11" db="UniProtKB">
        <authorList>
            <consortium name="WormBaseParasite"/>
        </authorList>
    </citation>
    <scope>IDENTIFICATION</scope>
</reference>
<accession>A0A1I7XED7</accession>
<organism evidence="2 3">
    <name type="scientific">Heterorhabditis bacteriophora</name>
    <name type="common">Entomopathogenic nematode worm</name>
    <dbReference type="NCBI Taxonomy" id="37862"/>
    <lineage>
        <taxon>Eukaryota</taxon>
        <taxon>Metazoa</taxon>
        <taxon>Ecdysozoa</taxon>
        <taxon>Nematoda</taxon>
        <taxon>Chromadorea</taxon>
        <taxon>Rhabditida</taxon>
        <taxon>Rhabditina</taxon>
        <taxon>Rhabditomorpha</taxon>
        <taxon>Strongyloidea</taxon>
        <taxon>Heterorhabditidae</taxon>
        <taxon>Heterorhabditis</taxon>
    </lineage>
</organism>
<evidence type="ECO:0000313" key="2">
    <source>
        <dbReference type="Proteomes" id="UP000095283"/>
    </source>
</evidence>
<keyword evidence="2" id="KW-1185">Reference proteome</keyword>
<proteinExistence type="predicted"/>
<dbReference type="InterPro" id="IPR036383">
    <property type="entry name" value="TSP1_rpt_sf"/>
</dbReference>
<dbReference type="AlphaFoldDB" id="A0A1I7XED7"/>
<sequence length="68" mass="7670">MNYTLPTFLLFYISTIFCQVVNDTVPTHNNVTTWLVWSEWSTCSDDCGSCGVHVKTRTCLSTSGFNII</sequence>
<protein>
    <submittedName>
        <fullName evidence="3">Thrombospondin-related adhesive protein</fullName>
    </submittedName>
</protein>
<dbReference type="Proteomes" id="UP000095283">
    <property type="component" value="Unplaced"/>
</dbReference>